<keyword evidence="2" id="KW-1185">Reference proteome</keyword>
<reference evidence="1" key="2">
    <citation type="submission" date="2020-09" db="EMBL/GenBank/DDBJ databases">
        <authorList>
            <person name="Sun Q."/>
            <person name="Zhou Y."/>
        </authorList>
    </citation>
    <scope>NUCLEOTIDE SEQUENCE</scope>
    <source>
        <strain evidence="1">CGMCC 1.12698</strain>
    </source>
</reference>
<name>A0A917ER56_9BACI</name>
<proteinExistence type="predicted"/>
<dbReference type="AlphaFoldDB" id="A0A917ER56"/>
<gene>
    <name evidence="1" type="ORF">GCM10007140_30050</name>
</gene>
<organism evidence="1 2">
    <name type="scientific">Priestia taiwanensis</name>
    <dbReference type="NCBI Taxonomy" id="1347902"/>
    <lineage>
        <taxon>Bacteria</taxon>
        <taxon>Bacillati</taxon>
        <taxon>Bacillota</taxon>
        <taxon>Bacilli</taxon>
        <taxon>Bacillales</taxon>
        <taxon>Bacillaceae</taxon>
        <taxon>Priestia</taxon>
    </lineage>
</organism>
<dbReference type="RefSeq" id="WP_188389324.1">
    <property type="nucleotide sequence ID" value="NZ_BMFK01000003.1"/>
</dbReference>
<dbReference type="InterPro" id="IPR025437">
    <property type="entry name" value="YfhE-like"/>
</dbReference>
<reference evidence="1" key="1">
    <citation type="journal article" date="2014" name="Int. J. Syst. Evol. Microbiol.">
        <title>Complete genome sequence of Corynebacterium casei LMG S-19264T (=DSM 44701T), isolated from a smear-ripened cheese.</title>
        <authorList>
            <consortium name="US DOE Joint Genome Institute (JGI-PGF)"/>
            <person name="Walter F."/>
            <person name="Albersmeier A."/>
            <person name="Kalinowski J."/>
            <person name="Ruckert C."/>
        </authorList>
    </citation>
    <scope>NUCLEOTIDE SEQUENCE</scope>
    <source>
        <strain evidence="1">CGMCC 1.12698</strain>
    </source>
</reference>
<protein>
    <recommendedName>
        <fullName evidence="3">YfhE family protein</fullName>
    </recommendedName>
</protein>
<evidence type="ECO:0000313" key="2">
    <source>
        <dbReference type="Proteomes" id="UP000605259"/>
    </source>
</evidence>
<evidence type="ECO:0008006" key="3">
    <source>
        <dbReference type="Google" id="ProtNLM"/>
    </source>
</evidence>
<sequence>MEKKKKKEKGKRFLSSTQEVLYKREFKQADRAAGFKDTLF</sequence>
<dbReference type="EMBL" id="BMFK01000003">
    <property type="protein sequence ID" value="GGE78437.1"/>
    <property type="molecule type" value="Genomic_DNA"/>
</dbReference>
<accession>A0A917ER56</accession>
<dbReference type="Proteomes" id="UP000605259">
    <property type="component" value="Unassembled WGS sequence"/>
</dbReference>
<dbReference type="Pfam" id="PF14152">
    <property type="entry name" value="YfhE"/>
    <property type="match status" value="1"/>
</dbReference>
<comment type="caution">
    <text evidence="1">The sequence shown here is derived from an EMBL/GenBank/DDBJ whole genome shotgun (WGS) entry which is preliminary data.</text>
</comment>
<evidence type="ECO:0000313" key="1">
    <source>
        <dbReference type="EMBL" id="GGE78437.1"/>
    </source>
</evidence>